<proteinExistence type="predicted"/>
<reference evidence="2 3" key="1">
    <citation type="journal article" date="2017" name="Nat. Microbiol.">
        <title>Natural product diversity associated with the nematode symbionts Photorhabdus and Xenorhabdus.</title>
        <authorList>
            <person name="Tobias N.J."/>
            <person name="Wolff H."/>
            <person name="Djahanschiri B."/>
            <person name="Grundmann F."/>
            <person name="Kronenwerth M."/>
            <person name="Shi Y.M."/>
            <person name="Simonyi S."/>
            <person name="Grun P."/>
            <person name="Shapiro-Ilan D."/>
            <person name="Pidot S.J."/>
            <person name="Stinear T.P."/>
            <person name="Ebersberger I."/>
            <person name="Bode H.B."/>
        </authorList>
    </citation>
    <scope>NUCLEOTIDE SEQUENCE [LARGE SCALE GENOMIC DNA]</scope>
    <source>
        <strain evidence="2 3">DSM 16342</strain>
    </source>
</reference>
<evidence type="ECO:0000313" key="3">
    <source>
        <dbReference type="Proteomes" id="UP000225833"/>
    </source>
</evidence>
<organism evidence="2 3">
    <name type="scientific">Xenorhabdus budapestensis</name>
    <dbReference type="NCBI Taxonomy" id="290110"/>
    <lineage>
        <taxon>Bacteria</taxon>
        <taxon>Pseudomonadati</taxon>
        <taxon>Pseudomonadota</taxon>
        <taxon>Gammaproteobacteria</taxon>
        <taxon>Enterobacterales</taxon>
        <taxon>Morganellaceae</taxon>
        <taxon>Xenorhabdus</taxon>
    </lineage>
</organism>
<keyword evidence="1" id="KW-1133">Transmembrane helix</keyword>
<keyword evidence="1" id="KW-0472">Membrane</keyword>
<gene>
    <name evidence="2" type="ORF">Xbud_01813</name>
</gene>
<dbReference type="Pfam" id="PF13994">
    <property type="entry name" value="PgaD"/>
    <property type="match status" value="1"/>
</dbReference>
<feature type="transmembrane region" description="Helical" evidence="1">
    <location>
        <begin position="12"/>
        <end position="39"/>
    </location>
</feature>
<dbReference type="RefSeq" id="WP_099135728.1">
    <property type="nucleotide sequence ID" value="NZ_CAWNNJ010000141.1"/>
</dbReference>
<feature type="transmembrane region" description="Helical" evidence="1">
    <location>
        <begin position="59"/>
        <end position="79"/>
    </location>
</feature>
<dbReference type="AlphaFoldDB" id="A0A2D0J1F6"/>
<dbReference type="NCBIfam" id="NF011179">
    <property type="entry name" value="PRK14584.1"/>
    <property type="match status" value="1"/>
</dbReference>
<name>A0A2D0J1F6_XENBU</name>
<keyword evidence="1" id="KW-0812">Transmembrane</keyword>
<dbReference type="GO" id="GO:0043709">
    <property type="term" value="P:cell adhesion involved in single-species biofilm formation"/>
    <property type="evidence" value="ECO:0007669"/>
    <property type="project" value="InterPro"/>
</dbReference>
<sequence>MKDPLIFTEQRLLPRLIDIILTIIAWVGFAYLFIVGLFNSSHHGPKPVTFVFTSEVSSIVLYIIIAIFNALLLIGWARYNQVRFRIERRRHRPALNNEEVAKSFSIEQKLINRLNQGKVSSITYNDHGHIIGITEKLNQLSSK</sequence>
<evidence type="ECO:0000313" key="2">
    <source>
        <dbReference type="EMBL" id="PHM28081.1"/>
    </source>
</evidence>
<comment type="caution">
    <text evidence="2">The sequence shown here is derived from an EMBL/GenBank/DDBJ whole genome shotgun (WGS) entry which is preliminary data.</text>
</comment>
<dbReference type="OrthoDB" id="7018808at2"/>
<protein>
    <submittedName>
        <fullName evidence="2">Poly-beta-1,6-N-acetyl-D-glucosamine biosynthesis protein PgaD</fullName>
    </submittedName>
</protein>
<dbReference type="Proteomes" id="UP000225833">
    <property type="component" value="Unassembled WGS sequence"/>
</dbReference>
<dbReference type="InterPro" id="IPR023829">
    <property type="entry name" value="PGA_PgaD"/>
</dbReference>
<accession>A0A2D0J1F6</accession>
<dbReference type="NCBIfam" id="TIGR03940">
    <property type="entry name" value="PGA_PgaD"/>
    <property type="match status" value="1"/>
</dbReference>
<dbReference type="EMBL" id="NIBS01000007">
    <property type="protein sequence ID" value="PHM28081.1"/>
    <property type="molecule type" value="Genomic_DNA"/>
</dbReference>
<evidence type="ECO:0000256" key="1">
    <source>
        <dbReference type="SAM" id="Phobius"/>
    </source>
</evidence>